<evidence type="ECO:0000256" key="3">
    <source>
        <dbReference type="PROSITE-ProRule" id="PRU00335"/>
    </source>
</evidence>
<dbReference type="PROSITE" id="PS01081">
    <property type="entry name" value="HTH_TETR_1"/>
    <property type="match status" value="1"/>
</dbReference>
<evidence type="ECO:0000313" key="6">
    <source>
        <dbReference type="Proteomes" id="UP000317944"/>
    </source>
</evidence>
<protein>
    <submittedName>
        <fullName evidence="5">TetR/AcrR family transcriptional regulator</fullName>
    </submittedName>
</protein>
<dbReference type="Proteomes" id="UP000317944">
    <property type="component" value="Unassembled WGS sequence"/>
</dbReference>
<dbReference type="PRINTS" id="PR00455">
    <property type="entry name" value="HTHTETR"/>
</dbReference>
<dbReference type="Pfam" id="PF00440">
    <property type="entry name" value="TetR_N"/>
    <property type="match status" value="1"/>
</dbReference>
<organism evidence="5 6">
    <name type="scientific">Lysinibacillus sphaericus</name>
    <name type="common">Bacillus sphaericus</name>
    <dbReference type="NCBI Taxonomy" id="1421"/>
    <lineage>
        <taxon>Bacteria</taxon>
        <taxon>Bacillati</taxon>
        <taxon>Bacillota</taxon>
        <taxon>Bacilli</taxon>
        <taxon>Bacillales</taxon>
        <taxon>Bacillaceae</taxon>
        <taxon>Lysinibacillus</taxon>
    </lineage>
</organism>
<name>A0A544UT30_LYSSH</name>
<reference evidence="5 6" key="1">
    <citation type="submission" date="2018-03" db="EMBL/GenBank/DDBJ databases">
        <title>Aerobic endospore-forming bacteria genome sequencing and assembly.</title>
        <authorList>
            <person name="Cavalcante D.A."/>
            <person name="Driks A."/>
            <person name="Putonti C."/>
            <person name="De-Souza M.T."/>
        </authorList>
    </citation>
    <scope>NUCLEOTIDE SEQUENCE [LARGE SCALE GENOMIC DNA]</scope>
    <source>
        <strain evidence="5 6">SDF0037</strain>
    </source>
</reference>
<evidence type="ECO:0000313" key="5">
    <source>
        <dbReference type="EMBL" id="TQR37006.1"/>
    </source>
</evidence>
<sequence length="222" mass="25542">MIKKTTILLGGTLMIDGREKKGNKTKEALLNATISLIAENGIEALSASSIAKRANVSKASVFHHFGSMETIQQEAFIFSDILMNEALEQIYHESKETASFSDIMLNYFLFFIDENNKEYLNLINVQLQFVVKSSYDKEFDDLIFSQDRDKTPFDLFEVLLNDFYGDQLTPSDIELVNDLIVTYLNGFATFLISLEDREWIISLWKEQIKMTEVYIQSLIDKK</sequence>
<dbReference type="SUPFAM" id="SSF46689">
    <property type="entry name" value="Homeodomain-like"/>
    <property type="match status" value="1"/>
</dbReference>
<keyword evidence="1" id="KW-0678">Repressor</keyword>
<dbReference type="InterPro" id="IPR001647">
    <property type="entry name" value="HTH_TetR"/>
</dbReference>
<proteinExistence type="predicted"/>
<comment type="caution">
    <text evidence="5">The sequence shown here is derived from an EMBL/GenBank/DDBJ whole genome shotgun (WGS) entry which is preliminary data.</text>
</comment>
<dbReference type="GO" id="GO:0003677">
    <property type="term" value="F:DNA binding"/>
    <property type="evidence" value="ECO:0007669"/>
    <property type="project" value="UniProtKB-UniRule"/>
</dbReference>
<dbReference type="AlphaFoldDB" id="A0A544UT30"/>
<evidence type="ECO:0000259" key="4">
    <source>
        <dbReference type="PROSITE" id="PS50977"/>
    </source>
</evidence>
<feature type="DNA-binding region" description="H-T-H motif" evidence="3">
    <location>
        <begin position="46"/>
        <end position="65"/>
    </location>
</feature>
<dbReference type="PANTHER" id="PTHR43479">
    <property type="entry name" value="ACREF/ENVCD OPERON REPRESSOR-RELATED"/>
    <property type="match status" value="1"/>
</dbReference>
<evidence type="ECO:0000256" key="1">
    <source>
        <dbReference type="ARBA" id="ARBA00022491"/>
    </source>
</evidence>
<keyword evidence="2 3" id="KW-0238">DNA-binding</keyword>
<dbReference type="PANTHER" id="PTHR43479:SF11">
    <property type="entry name" value="ACREF_ENVCD OPERON REPRESSOR-RELATED"/>
    <property type="match status" value="1"/>
</dbReference>
<dbReference type="InterPro" id="IPR009057">
    <property type="entry name" value="Homeodomain-like_sf"/>
</dbReference>
<dbReference type="EMBL" id="SADV01000003">
    <property type="protein sequence ID" value="TQR37006.1"/>
    <property type="molecule type" value="Genomic_DNA"/>
</dbReference>
<evidence type="ECO:0000256" key="2">
    <source>
        <dbReference type="ARBA" id="ARBA00023125"/>
    </source>
</evidence>
<dbReference type="InterPro" id="IPR050624">
    <property type="entry name" value="HTH-type_Tx_Regulator"/>
</dbReference>
<gene>
    <name evidence="5" type="ORF">C7Y47_04685</name>
</gene>
<accession>A0A544UT30</accession>
<dbReference type="Gene3D" id="1.10.357.10">
    <property type="entry name" value="Tetracycline Repressor, domain 2"/>
    <property type="match status" value="1"/>
</dbReference>
<dbReference type="InterPro" id="IPR023772">
    <property type="entry name" value="DNA-bd_HTH_TetR-type_CS"/>
</dbReference>
<dbReference type="OrthoDB" id="9816296at2"/>
<dbReference type="PROSITE" id="PS50977">
    <property type="entry name" value="HTH_TETR_2"/>
    <property type="match status" value="1"/>
</dbReference>
<feature type="domain" description="HTH tetR-type" evidence="4">
    <location>
        <begin position="23"/>
        <end position="83"/>
    </location>
</feature>